<proteinExistence type="predicted"/>
<gene>
    <name evidence="2" type="ORF">PZE19_10775</name>
</gene>
<dbReference type="Proteomes" id="UP001216907">
    <property type="component" value="Unassembled WGS sequence"/>
</dbReference>
<keyword evidence="3" id="KW-1185">Reference proteome</keyword>
<sequence length="130" mass="13952">MIPRKATSSSPKARHTPETIMAAVIMTIEPMLSSSPIGTASKASSSNRTPNASRNPPWKIRKWDARAAPARIERRMTSRMVLLVVDLATTGSPGSTRLAASASMVLVSKSVDSTSLLLHGETGQDRARRL</sequence>
<reference evidence="2 3" key="1">
    <citation type="submission" date="2023-03" db="EMBL/GenBank/DDBJ databases">
        <title>Paludisphaera mucosa sp. nov. a novel planctomycete from northern fen.</title>
        <authorList>
            <person name="Ivanova A."/>
        </authorList>
    </citation>
    <scope>NUCLEOTIDE SEQUENCE [LARGE SCALE GENOMIC DNA]</scope>
    <source>
        <strain evidence="2 3">Pla2</strain>
    </source>
</reference>
<dbReference type="EMBL" id="JARRAG010000002">
    <property type="protein sequence ID" value="MDG3004260.1"/>
    <property type="molecule type" value="Genomic_DNA"/>
</dbReference>
<protein>
    <submittedName>
        <fullName evidence="2">Uncharacterized protein</fullName>
    </submittedName>
</protein>
<dbReference type="RefSeq" id="WP_277860621.1">
    <property type="nucleotide sequence ID" value="NZ_JARRAG010000002.1"/>
</dbReference>
<evidence type="ECO:0000256" key="1">
    <source>
        <dbReference type="SAM" id="MobiDB-lite"/>
    </source>
</evidence>
<feature type="compositionally biased region" description="Polar residues" evidence="1">
    <location>
        <begin position="35"/>
        <end position="54"/>
    </location>
</feature>
<organism evidence="2 3">
    <name type="scientific">Paludisphaera mucosa</name>
    <dbReference type="NCBI Taxonomy" id="3030827"/>
    <lineage>
        <taxon>Bacteria</taxon>
        <taxon>Pseudomonadati</taxon>
        <taxon>Planctomycetota</taxon>
        <taxon>Planctomycetia</taxon>
        <taxon>Isosphaerales</taxon>
        <taxon>Isosphaeraceae</taxon>
        <taxon>Paludisphaera</taxon>
    </lineage>
</organism>
<comment type="caution">
    <text evidence="2">The sequence shown here is derived from an EMBL/GenBank/DDBJ whole genome shotgun (WGS) entry which is preliminary data.</text>
</comment>
<accession>A0ABT6F9J0</accession>
<feature type="region of interest" description="Disordered" evidence="1">
    <location>
        <begin position="35"/>
        <end position="60"/>
    </location>
</feature>
<name>A0ABT6F9J0_9BACT</name>
<evidence type="ECO:0000313" key="2">
    <source>
        <dbReference type="EMBL" id="MDG3004260.1"/>
    </source>
</evidence>
<evidence type="ECO:0000313" key="3">
    <source>
        <dbReference type="Proteomes" id="UP001216907"/>
    </source>
</evidence>